<dbReference type="EMBL" id="OCSU01000001">
    <property type="protein sequence ID" value="SOE62138.1"/>
    <property type="molecule type" value="Genomic_DNA"/>
</dbReference>
<organism evidence="2 3">
    <name type="scientific">Caballeronia arationis</name>
    <dbReference type="NCBI Taxonomy" id="1777142"/>
    <lineage>
        <taxon>Bacteria</taxon>
        <taxon>Pseudomonadati</taxon>
        <taxon>Pseudomonadota</taxon>
        <taxon>Betaproteobacteria</taxon>
        <taxon>Burkholderiales</taxon>
        <taxon>Burkholderiaceae</taxon>
        <taxon>Caballeronia</taxon>
    </lineage>
</organism>
<reference evidence="2 3" key="1">
    <citation type="submission" date="2017-09" db="EMBL/GenBank/DDBJ databases">
        <authorList>
            <person name="Varghese N."/>
            <person name="Submissions S."/>
        </authorList>
    </citation>
    <scope>NUCLEOTIDE SEQUENCE [LARGE SCALE GENOMIC DNA]</scope>
    <source>
        <strain evidence="2 3">OK806</strain>
    </source>
</reference>
<evidence type="ECO:0000313" key="2">
    <source>
        <dbReference type="EMBL" id="SOE62138.1"/>
    </source>
</evidence>
<keyword evidence="1" id="KW-1133">Transmembrane helix</keyword>
<dbReference type="AlphaFoldDB" id="A0A7Z7I4K9"/>
<proteinExistence type="predicted"/>
<accession>A0A7Z7I4K9</accession>
<evidence type="ECO:0000313" key="3">
    <source>
        <dbReference type="Proteomes" id="UP000219522"/>
    </source>
</evidence>
<comment type="caution">
    <text evidence="2">The sequence shown here is derived from an EMBL/GenBank/DDBJ whole genome shotgun (WGS) entry which is preliminary data.</text>
</comment>
<keyword evidence="3" id="KW-1185">Reference proteome</keyword>
<feature type="transmembrane region" description="Helical" evidence="1">
    <location>
        <begin position="7"/>
        <end position="26"/>
    </location>
</feature>
<sequence length="71" mass="8015">MNASRRWLTAIAGIGVVFVAIAYTGYVNSYLDHETQTTFFLKGGLKSEVQHLFRIRCCNARQNYFIPAPST</sequence>
<protein>
    <submittedName>
        <fullName evidence="2">Uncharacterized protein</fullName>
    </submittedName>
</protein>
<name>A0A7Z7I4K9_9BURK</name>
<dbReference type="Proteomes" id="UP000219522">
    <property type="component" value="Unassembled WGS sequence"/>
</dbReference>
<keyword evidence="1" id="KW-0472">Membrane</keyword>
<evidence type="ECO:0000256" key="1">
    <source>
        <dbReference type="SAM" id="Phobius"/>
    </source>
</evidence>
<keyword evidence="1" id="KW-0812">Transmembrane</keyword>
<gene>
    <name evidence="2" type="ORF">SAMN05446927_2255</name>
</gene>